<dbReference type="Proteomes" id="UP000236161">
    <property type="component" value="Unassembled WGS sequence"/>
</dbReference>
<keyword evidence="2" id="KW-1185">Reference proteome</keyword>
<sequence length="114" mass="12574">MPIDEAWSLVSLKEHSEGAHKQLPAGSRLVISISPEEEAQEELLISLKEAGNIEFILPEGLSLSSAGAHDPGQRRTKIIADPIRKEHGRDLVDYIDLGSYFHFNKVSSSLSVLR</sequence>
<dbReference type="EMBL" id="KZ451950">
    <property type="protein sequence ID" value="PKA59258.1"/>
    <property type="molecule type" value="Genomic_DNA"/>
</dbReference>
<dbReference type="AlphaFoldDB" id="A0A2I0AUP2"/>
<gene>
    <name evidence="1" type="ORF">AXF42_Ash001352</name>
</gene>
<protein>
    <submittedName>
        <fullName evidence="1">Uncharacterized protein</fullName>
    </submittedName>
</protein>
<name>A0A2I0AUP2_9ASPA</name>
<organism evidence="1 2">
    <name type="scientific">Apostasia shenzhenica</name>
    <dbReference type="NCBI Taxonomy" id="1088818"/>
    <lineage>
        <taxon>Eukaryota</taxon>
        <taxon>Viridiplantae</taxon>
        <taxon>Streptophyta</taxon>
        <taxon>Embryophyta</taxon>
        <taxon>Tracheophyta</taxon>
        <taxon>Spermatophyta</taxon>
        <taxon>Magnoliopsida</taxon>
        <taxon>Liliopsida</taxon>
        <taxon>Asparagales</taxon>
        <taxon>Orchidaceae</taxon>
        <taxon>Apostasioideae</taxon>
        <taxon>Apostasia</taxon>
    </lineage>
</organism>
<evidence type="ECO:0000313" key="2">
    <source>
        <dbReference type="Proteomes" id="UP000236161"/>
    </source>
</evidence>
<reference evidence="1 2" key="1">
    <citation type="journal article" date="2017" name="Nature">
        <title>The Apostasia genome and the evolution of orchids.</title>
        <authorList>
            <person name="Zhang G.Q."/>
            <person name="Liu K.W."/>
            <person name="Li Z."/>
            <person name="Lohaus R."/>
            <person name="Hsiao Y.Y."/>
            <person name="Niu S.C."/>
            <person name="Wang J.Y."/>
            <person name="Lin Y.C."/>
            <person name="Xu Q."/>
            <person name="Chen L.J."/>
            <person name="Yoshida K."/>
            <person name="Fujiwara S."/>
            <person name="Wang Z.W."/>
            <person name="Zhang Y.Q."/>
            <person name="Mitsuda N."/>
            <person name="Wang M."/>
            <person name="Liu G.H."/>
            <person name="Pecoraro L."/>
            <person name="Huang H.X."/>
            <person name="Xiao X.J."/>
            <person name="Lin M."/>
            <person name="Wu X.Y."/>
            <person name="Wu W.L."/>
            <person name="Chen Y.Y."/>
            <person name="Chang S.B."/>
            <person name="Sakamoto S."/>
            <person name="Ohme-Takagi M."/>
            <person name="Yagi M."/>
            <person name="Zeng S.J."/>
            <person name="Shen C.Y."/>
            <person name="Yeh C.M."/>
            <person name="Luo Y.B."/>
            <person name="Tsai W.C."/>
            <person name="Van de Peer Y."/>
            <person name="Liu Z.J."/>
        </authorList>
    </citation>
    <scope>NUCLEOTIDE SEQUENCE [LARGE SCALE GENOMIC DNA]</scope>
    <source>
        <strain evidence="2">cv. Shenzhen</strain>
        <tissue evidence="1">Stem</tissue>
    </source>
</reference>
<evidence type="ECO:0000313" key="1">
    <source>
        <dbReference type="EMBL" id="PKA59258.1"/>
    </source>
</evidence>
<proteinExistence type="predicted"/>
<accession>A0A2I0AUP2</accession>